<sequence>MSSGSTFSFAGSFAVEAGSAQRKHQQHVGELAREKKTEKKGYLVIFISFPYFAMNCAGLCCVHEVAFEGAKCMSTSEAGPSQIKQGEAKGPPENEARFISLMLDQVILGKCIGQKFKQCNWMEIQEKLNDICGPEYYYEITQITSKHDRLKQHWHRFYNMVNKDTGFRWESSTGKITGGDELWAQWITISALVPFIVQ</sequence>
<keyword evidence="3" id="KW-1185">Reference proteome</keyword>
<comment type="caution">
    <text evidence="2">The sequence shown here is derived from an EMBL/GenBank/DDBJ whole genome shotgun (WGS) entry which is preliminary data.</text>
</comment>
<dbReference type="OrthoDB" id="889103at2759"/>
<gene>
    <name evidence="2" type="ORF">STAS_17809</name>
</gene>
<feature type="non-terminal residue" evidence="2">
    <location>
        <position position="198"/>
    </location>
</feature>
<dbReference type="PANTHER" id="PTHR47584">
    <property type="match status" value="1"/>
</dbReference>
<evidence type="ECO:0000313" key="3">
    <source>
        <dbReference type="Proteomes" id="UP000325081"/>
    </source>
</evidence>
<dbReference type="Proteomes" id="UP000325081">
    <property type="component" value="Unassembled WGS sequence"/>
</dbReference>
<organism evidence="2 3">
    <name type="scientific">Striga asiatica</name>
    <name type="common">Asiatic witchweed</name>
    <name type="synonym">Buchnera asiatica</name>
    <dbReference type="NCBI Taxonomy" id="4170"/>
    <lineage>
        <taxon>Eukaryota</taxon>
        <taxon>Viridiplantae</taxon>
        <taxon>Streptophyta</taxon>
        <taxon>Embryophyta</taxon>
        <taxon>Tracheophyta</taxon>
        <taxon>Spermatophyta</taxon>
        <taxon>Magnoliopsida</taxon>
        <taxon>eudicotyledons</taxon>
        <taxon>Gunneridae</taxon>
        <taxon>Pentapetalae</taxon>
        <taxon>asterids</taxon>
        <taxon>lamiids</taxon>
        <taxon>Lamiales</taxon>
        <taxon>Orobanchaceae</taxon>
        <taxon>Buchnereae</taxon>
        <taxon>Striga</taxon>
    </lineage>
</organism>
<reference evidence="3" key="1">
    <citation type="journal article" date="2019" name="Curr. Biol.">
        <title>Genome Sequence of Striga asiatica Provides Insight into the Evolution of Plant Parasitism.</title>
        <authorList>
            <person name="Yoshida S."/>
            <person name="Kim S."/>
            <person name="Wafula E.K."/>
            <person name="Tanskanen J."/>
            <person name="Kim Y.M."/>
            <person name="Honaas L."/>
            <person name="Yang Z."/>
            <person name="Spallek T."/>
            <person name="Conn C.E."/>
            <person name="Ichihashi Y."/>
            <person name="Cheong K."/>
            <person name="Cui S."/>
            <person name="Der J.P."/>
            <person name="Gundlach H."/>
            <person name="Jiao Y."/>
            <person name="Hori C."/>
            <person name="Ishida J.K."/>
            <person name="Kasahara H."/>
            <person name="Kiba T."/>
            <person name="Kim M.S."/>
            <person name="Koo N."/>
            <person name="Laohavisit A."/>
            <person name="Lee Y.H."/>
            <person name="Lumba S."/>
            <person name="McCourt P."/>
            <person name="Mortimer J.C."/>
            <person name="Mutuku J.M."/>
            <person name="Nomura T."/>
            <person name="Sasaki-Sekimoto Y."/>
            <person name="Seto Y."/>
            <person name="Wang Y."/>
            <person name="Wakatake T."/>
            <person name="Sakakibara H."/>
            <person name="Demura T."/>
            <person name="Yamaguchi S."/>
            <person name="Yoneyama K."/>
            <person name="Manabe R.I."/>
            <person name="Nelson D.C."/>
            <person name="Schulman A.H."/>
            <person name="Timko M.P."/>
            <person name="dePamphilis C.W."/>
            <person name="Choi D."/>
            <person name="Shirasu K."/>
        </authorList>
    </citation>
    <scope>NUCLEOTIDE SEQUENCE [LARGE SCALE GENOMIC DNA]</scope>
    <source>
        <strain evidence="3">cv. UVA1</strain>
    </source>
</reference>
<proteinExistence type="predicted"/>
<dbReference type="AlphaFoldDB" id="A0A5A7Q9L1"/>
<protein>
    <submittedName>
        <fullName evidence="2">PIF-like protein</fullName>
    </submittedName>
</protein>
<dbReference type="PANTHER" id="PTHR47584:SF14">
    <property type="entry name" value="L10-INTERACTING MYB DOMAIN-CONTAINING PROTEIN-LIKE"/>
    <property type="match status" value="1"/>
</dbReference>
<dbReference type="EMBL" id="BKCP01006071">
    <property type="protein sequence ID" value="GER41107.1"/>
    <property type="molecule type" value="Genomic_DNA"/>
</dbReference>
<evidence type="ECO:0000259" key="1">
    <source>
        <dbReference type="Pfam" id="PF12776"/>
    </source>
</evidence>
<accession>A0A5A7Q9L1</accession>
<name>A0A5A7Q9L1_STRAF</name>
<feature type="domain" description="Myb/SANT-like" evidence="1">
    <location>
        <begin position="92"/>
        <end position="185"/>
    </location>
</feature>
<dbReference type="Pfam" id="PF12776">
    <property type="entry name" value="Myb_DNA-bind_3"/>
    <property type="match status" value="1"/>
</dbReference>
<dbReference type="InterPro" id="IPR024752">
    <property type="entry name" value="Myb/SANT-like_dom"/>
</dbReference>
<dbReference type="InterPro" id="IPR045026">
    <property type="entry name" value="LIMYB"/>
</dbReference>
<evidence type="ECO:0000313" key="2">
    <source>
        <dbReference type="EMBL" id="GER41107.1"/>
    </source>
</evidence>